<organism evidence="5 6">
    <name type="scientific">Faecalicatena orotica</name>
    <dbReference type="NCBI Taxonomy" id="1544"/>
    <lineage>
        <taxon>Bacteria</taxon>
        <taxon>Bacillati</taxon>
        <taxon>Bacillota</taxon>
        <taxon>Clostridia</taxon>
        <taxon>Lachnospirales</taxon>
        <taxon>Lachnospiraceae</taxon>
        <taxon>Faecalicatena</taxon>
    </lineage>
</organism>
<feature type="signal peptide" evidence="3">
    <location>
        <begin position="1"/>
        <end position="27"/>
    </location>
</feature>
<comment type="caution">
    <text evidence="5">The sequence shown here is derived from an EMBL/GenBank/DDBJ whole genome shotgun (WGS) entry which is preliminary data.</text>
</comment>
<feature type="chain" id="PRO_5043162154" evidence="3">
    <location>
        <begin position="28"/>
        <end position="351"/>
    </location>
</feature>
<keyword evidence="6" id="KW-1185">Reference proteome</keyword>
<protein>
    <submittedName>
        <fullName evidence="5">D-xylose transport system substrate-binding protein</fullName>
    </submittedName>
</protein>
<dbReference type="AlphaFoldDB" id="A0A2Y9BEE4"/>
<dbReference type="GO" id="GO:0030246">
    <property type="term" value="F:carbohydrate binding"/>
    <property type="evidence" value="ECO:0007669"/>
    <property type="project" value="TreeGrafter"/>
</dbReference>
<proteinExistence type="predicted"/>
<evidence type="ECO:0000256" key="1">
    <source>
        <dbReference type="ARBA" id="ARBA00004196"/>
    </source>
</evidence>
<name>A0A2Y9BEE4_9FIRM</name>
<evidence type="ECO:0000313" key="5">
    <source>
        <dbReference type="EMBL" id="PWJ28507.1"/>
    </source>
</evidence>
<accession>A0A2Y9BEE4</accession>
<dbReference type="Proteomes" id="UP000245845">
    <property type="component" value="Unassembled WGS sequence"/>
</dbReference>
<evidence type="ECO:0000256" key="2">
    <source>
        <dbReference type="ARBA" id="ARBA00022729"/>
    </source>
</evidence>
<sequence>MYKKKWRLLSICLAAAMLLASCNTAEKQGDKKEDQKSKELKIGITFDTFVLERWIRDREIFVNTAKKLGAQVDVQNANGDVKKQERQIRQFIEEGVDTIVVIPVDCYTLSEVITQAREKGIDVISYDRLLQSTGADLYVTVDSGKVGRLMADTMMEKLPDGGDVVLISGPKADTNSMDVLNGFKAEIEGSKLNIVSETNAKSWAPENGFQAVTEAFQDIREFDAVMCGNDGLAGYAIKALSERQMAGKVIVTGQDADLDACQRIVEGTQTMTVYKPIEELARIAAECAVKLAKGESLVGDLIGRSEYKVNKNGDQVPYYGLDPVAVTADNMDEVIVDSGFHPRSDVYLNVE</sequence>
<evidence type="ECO:0000256" key="3">
    <source>
        <dbReference type="SAM" id="SignalP"/>
    </source>
</evidence>
<dbReference type="InterPro" id="IPR025997">
    <property type="entry name" value="SBP_2_dom"/>
</dbReference>
<dbReference type="PANTHER" id="PTHR30036:SF1">
    <property type="entry name" value="D-XYLOSE-BINDING PERIPLASMIC PROTEIN"/>
    <property type="match status" value="1"/>
</dbReference>
<comment type="subcellular location">
    <subcellularLocation>
        <location evidence="1">Cell envelope</location>
    </subcellularLocation>
</comment>
<dbReference type="Gene3D" id="3.40.50.2300">
    <property type="match status" value="2"/>
</dbReference>
<evidence type="ECO:0000259" key="4">
    <source>
        <dbReference type="Pfam" id="PF13407"/>
    </source>
</evidence>
<dbReference type="InterPro" id="IPR028082">
    <property type="entry name" value="Peripla_BP_I"/>
</dbReference>
<dbReference type="GO" id="GO:0030288">
    <property type="term" value="C:outer membrane-bounded periplasmic space"/>
    <property type="evidence" value="ECO:0007669"/>
    <property type="project" value="TreeGrafter"/>
</dbReference>
<dbReference type="PROSITE" id="PS51257">
    <property type="entry name" value="PROKAR_LIPOPROTEIN"/>
    <property type="match status" value="1"/>
</dbReference>
<dbReference type="EMBL" id="QGDL01000008">
    <property type="protein sequence ID" value="PWJ28507.1"/>
    <property type="molecule type" value="Genomic_DNA"/>
</dbReference>
<gene>
    <name evidence="5" type="ORF">A8806_10822</name>
</gene>
<dbReference type="OrthoDB" id="9769193at2"/>
<reference evidence="5 6" key="1">
    <citation type="submission" date="2018-05" db="EMBL/GenBank/DDBJ databases">
        <title>The Hungate 1000. A catalogue of reference genomes from the rumen microbiome.</title>
        <authorList>
            <person name="Kelly W."/>
        </authorList>
    </citation>
    <scope>NUCLEOTIDE SEQUENCE [LARGE SCALE GENOMIC DNA]</scope>
    <source>
        <strain evidence="5 6">NLAE-zl-C242</strain>
    </source>
</reference>
<evidence type="ECO:0000313" key="6">
    <source>
        <dbReference type="Proteomes" id="UP000245845"/>
    </source>
</evidence>
<dbReference type="Pfam" id="PF13407">
    <property type="entry name" value="Peripla_BP_4"/>
    <property type="match status" value="1"/>
</dbReference>
<keyword evidence="2 3" id="KW-0732">Signal</keyword>
<feature type="domain" description="Periplasmic binding protein" evidence="4">
    <location>
        <begin position="52"/>
        <end position="295"/>
    </location>
</feature>
<dbReference type="RefSeq" id="WP_109731697.1">
    <property type="nucleotide sequence ID" value="NZ_BAAACK010000003.1"/>
</dbReference>
<dbReference type="SUPFAM" id="SSF53822">
    <property type="entry name" value="Periplasmic binding protein-like I"/>
    <property type="match status" value="1"/>
</dbReference>
<dbReference type="InterPro" id="IPR050555">
    <property type="entry name" value="Bact_Solute-Bind_Prot2"/>
</dbReference>
<dbReference type="PANTHER" id="PTHR30036">
    <property type="entry name" value="D-XYLOSE-BINDING PERIPLASMIC PROTEIN"/>
    <property type="match status" value="1"/>
</dbReference>